<dbReference type="SUPFAM" id="SSF54695">
    <property type="entry name" value="POZ domain"/>
    <property type="match status" value="1"/>
</dbReference>
<evidence type="ECO:0000259" key="1">
    <source>
        <dbReference type="PROSITE" id="PS50097"/>
    </source>
</evidence>
<evidence type="ECO:0000313" key="2">
    <source>
        <dbReference type="EMBL" id="KAK3103017.1"/>
    </source>
</evidence>
<comment type="caution">
    <text evidence="2">The sequence shown here is derived from an EMBL/GenBank/DDBJ whole genome shotgun (WGS) entry which is preliminary data.</text>
</comment>
<dbReference type="InterPro" id="IPR011705">
    <property type="entry name" value="BACK"/>
</dbReference>
<organism evidence="2 3">
    <name type="scientific">Pinctada imbricata</name>
    <name type="common">Atlantic pearl-oyster</name>
    <name type="synonym">Pinctada martensii</name>
    <dbReference type="NCBI Taxonomy" id="66713"/>
    <lineage>
        <taxon>Eukaryota</taxon>
        <taxon>Metazoa</taxon>
        <taxon>Spiralia</taxon>
        <taxon>Lophotrochozoa</taxon>
        <taxon>Mollusca</taxon>
        <taxon>Bivalvia</taxon>
        <taxon>Autobranchia</taxon>
        <taxon>Pteriomorphia</taxon>
        <taxon>Pterioida</taxon>
        <taxon>Pterioidea</taxon>
        <taxon>Pteriidae</taxon>
        <taxon>Pinctada</taxon>
    </lineage>
</organism>
<dbReference type="InterPro" id="IPR000210">
    <property type="entry name" value="BTB/POZ_dom"/>
</dbReference>
<dbReference type="PROSITE" id="PS50097">
    <property type="entry name" value="BTB"/>
    <property type="match status" value="1"/>
</dbReference>
<feature type="domain" description="BTB" evidence="1">
    <location>
        <begin position="36"/>
        <end position="104"/>
    </location>
</feature>
<name>A0AA88YKE6_PINIB</name>
<keyword evidence="3" id="KW-1185">Reference proteome</keyword>
<protein>
    <recommendedName>
        <fullName evidence="1">BTB domain-containing protein</fullName>
    </recommendedName>
</protein>
<dbReference type="AlphaFoldDB" id="A0AA88YKE6"/>
<dbReference type="Gene3D" id="3.30.710.10">
    <property type="entry name" value="Potassium Channel Kv1.1, Chain A"/>
    <property type="match status" value="1"/>
</dbReference>
<dbReference type="Pfam" id="PF00651">
    <property type="entry name" value="BTB"/>
    <property type="match status" value="1"/>
</dbReference>
<reference evidence="2" key="1">
    <citation type="submission" date="2019-08" db="EMBL/GenBank/DDBJ databases">
        <title>The improved chromosome-level genome for the pearl oyster Pinctada fucata martensii using PacBio sequencing and Hi-C.</title>
        <authorList>
            <person name="Zheng Z."/>
        </authorList>
    </citation>
    <scope>NUCLEOTIDE SEQUENCE</scope>
    <source>
        <strain evidence="2">ZZ-2019</strain>
        <tissue evidence="2">Adductor muscle</tissue>
    </source>
</reference>
<dbReference type="Proteomes" id="UP001186944">
    <property type="component" value="Unassembled WGS sequence"/>
</dbReference>
<dbReference type="Pfam" id="PF07707">
    <property type="entry name" value="BACK"/>
    <property type="match status" value="1"/>
</dbReference>
<dbReference type="SMART" id="SM00225">
    <property type="entry name" value="BTB"/>
    <property type="match status" value="1"/>
</dbReference>
<dbReference type="EMBL" id="VSWD01000005">
    <property type="protein sequence ID" value="KAK3103017.1"/>
    <property type="molecule type" value="Genomic_DNA"/>
</dbReference>
<gene>
    <name evidence="2" type="ORF">FSP39_015791</name>
</gene>
<dbReference type="InterPro" id="IPR011333">
    <property type="entry name" value="SKP1/BTB/POZ_sf"/>
</dbReference>
<proteinExistence type="predicted"/>
<dbReference type="PANTHER" id="PTHR45774:SF3">
    <property type="entry name" value="BTB (POZ) DOMAIN-CONTAINING 2B-RELATED"/>
    <property type="match status" value="1"/>
</dbReference>
<dbReference type="SMART" id="SM00875">
    <property type="entry name" value="BACK"/>
    <property type="match status" value="1"/>
</dbReference>
<evidence type="ECO:0000313" key="3">
    <source>
        <dbReference type="Proteomes" id="UP001186944"/>
    </source>
</evidence>
<sequence length="467" mass="52527">MSGGNEAMEITEDTSDRSSLLLKECIEKIGVSGDYSDVNFVFPNEENKTLHAHKFVLAARSSVFGTMFYGSLPETGDITLQHQTSRVFHDFLRYLYTDDIDIDGNTVTELLYTSKMYGVACLTEKCDKYLEENLAVDNACTVLNHASLFDLTNLFAEVKTYIEINAKDVFQADDFKNLSRKCLSTLLESENLTAAEAIVLKSVLQWAEQQCELQSLEANGENKRKMLGDLLYKIRLPCLKLDDFSNLIAETGVLTNEEELCFYRYFTKGSTTGELDSYCLDKRIGKPLMKVDLIQLFGKTSSSNSKEASENLIFRGGDKAVYLHDIEFHGLSSSESLTSKRNKPMNVTVTWKETNKGNGSVSSDVLKLTRDCKGGRVILDKEVPVNTNCEMIINVQMKCETCGELASLPYSRIYHTRKNPNTLASSMIIYKKYKVLDNSNLTLELRGDHILKSMRFDQNPTNAETSS</sequence>
<dbReference type="Gene3D" id="1.25.40.420">
    <property type="match status" value="1"/>
</dbReference>
<accession>A0AA88YKE6</accession>
<dbReference type="PANTHER" id="PTHR45774">
    <property type="entry name" value="BTB/POZ DOMAIN-CONTAINING"/>
    <property type="match status" value="1"/>
</dbReference>